<dbReference type="InterPro" id="IPR013538">
    <property type="entry name" value="ASHA1/2-like_C"/>
</dbReference>
<proteinExistence type="inferred from homology"/>
<dbReference type="SUPFAM" id="SSF55961">
    <property type="entry name" value="Bet v1-like"/>
    <property type="match status" value="1"/>
</dbReference>
<reference evidence="3 4" key="1">
    <citation type="submission" date="2019-01" db="EMBL/GenBank/DDBJ databases">
        <authorList>
            <person name="Chen W.-M."/>
        </authorList>
    </citation>
    <scope>NUCLEOTIDE SEQUENCE [LARGE SCALE GENOMIC DNA]</scope>
    <source>
        <strain evidence="3 4">BBQ-12</strain>
    </source>
</reference>
<dbReference type="RefSeq" id="WP_128193811.1">
    <property type="nucleotide sequence ID" value="NZ_SACJ01000002.1"/>
</dbReference>
<name>A0A3S2XGW2_9FLAO</name>
<organism evidence="3 4">
    <name type="scientific">Flavobacterium sufflavum</name>
    <dbReference type="NCBI Taxonomy" id="1921138"/>
    <lineage>
        <taxon>Bacteria</taxon>
        <taxon>Pseudomonadati</taxon>
        <taxon>Bacteroidota</taxon>
        <taxon>Flavobacteriia</taxon>
        <taxon>Flavobacteriales</taxon>
        <taxon>Flavobacteriaceae</taxon>
        <taxon>Flavobacterium</taxon>
    </lineage>
</organism>
<accession>A0A3S2XGW2</accession>
<comment type="caution">
    <text evidence="3">The sequence shown here is derived from an EMBL/GenBank/DDBJ whole genome shotgun (WGS) entry which is preliminary data.</text>
</comment>
<keyword evidence="4" id="KW-1185">Reference proteome</keyword>
<sequence>MITVQTKIQAPIEKVWSLWTSPEHITSWNAASEDWHTPYAENDLKVGGKFKYTMASKDGTMSFDFVGTYSAILDKKLIAYFIEDGRMVIVVFEEQEDGFEIREYFEPESVNSEELQHQGWQAILDNFKKYVEN</sequence>
<dbReference type="InterPro" id="IPR023393">
    <property type="entry name" value="START-like_dom_sf"/>
</dbReference>
<protein>
    <submittedName>
        <fullName evidence="3">Polyketide cyclase</fullName>
    </submittedName>
</protein>
<evidence type="ECO:0000259" key="2">
    <source>
        <dbReference type="Pfam" id="PF08327"/>
    </source>
</evidence>
<comment type="similarity">
    <text evidence="1">Belongs to the AHA1 family.</text>
</comment>
<dbReference type="AlphaFoldDB" id="A0A3S2XGW2"/>
<dbReference type="OrthoDB" id="384974at2"/>
<feature type="domain" description="Activator of Hsp90 ATPase homologue 1/2-like C-terminal" evidence="2">
    <location>
        <begin position="10"/>
        <end position="132"/>
    </location>
</feature>
<dbReference type="Pfam" id="PF08327">
    <property type="entry name" value="AHSA1"/>
    <property type="match status" value="1"/>
</dbReference>
<evidence type="ECO:0000313" key="4">
    <source>
        <dbReference type="Proteomes" id="UP000285211"/>
    </source>
</evidence>
<dbReference type="Proteomes" id="UP000285211">
    <property type="component" value="Unassembled WGS sequence"/>
</dbReference>
<dbReference type="Gene3D" id="3.30.530.20">
    <property type="match status" value="1"/>
</dbReference>
<gene>
    <name evidence="3" type="ORF">EOD40_05075</name>
</gene>
<dbReference type="EMBL" id="SACJ01000002">
    <property type="protein sequence ID" value="RVT78610.1"/>
    <property type="molecule type" value="Genomic_DNA"/>
</dbReference>
<evidence type="ECO:0000256" key="1">
    <source>
        <dbReference type="ARBA" id="ARBA00006817"/>
    </source>
</evidence>
<evidence type="ECO:0000313" key="3">
    <source>
        <dbReference type="EMBL" id="RVT78610.1"/>
    </source>
</evidence>